<evidence type="ECO:0000313" key="1">
    <source>
        <dbReference type="EMBL" id="MBB5363337.1"/>
    </source>
</evidence>
<keyword evidence="2" id="KW-1185">Reference proteome</keyword>
<organism evidence="1 2">
    <name type="scientific">Deinococcus humi</name>
    <dbReference type="NCBI Taxonomy" id="662880"/>
    <lineage>
        <taxon>Bacteria</taxon>
        <taxon>Thermotogati</taxon>
        <taxon>Deinococcota</taxon>
        <taxon>Deinococci</taxon>
        <taxon>Deinococcales</taxon>
        <taxon>Deinococcaceae</taxon>
        <taxon>Deinococcus</taxon>
    </lineage>
</organism>
<comment type="caution">
    <text evidence="1">The sequence shown here is derived from an EMBL/GenBank/DDBJ whole genome shotgun (WGS) entry which is preliminary data.</text>
</comment>
<proteinExistence type="predicted"/>
<protein>
    <submittedName>
        <fullName evidence="1">Uncharacterized protein</fullName>
    </submittedName>
</protein>
<accession>A0A7W8JU71</accession>
<dbReference type="EMBL" id="JACHFL010000005">
    <property type="protein sequence ID" value="MBB5363337.1"/>
    <property type="molecule type" value="Genomic_DNA"/>
</dbReference>
<dbReference type="AlphaFoldDB" id="A0A7W8JU71"/>
<gene>
    <name evidence="1" type="ORF">HNQ08_002435</name>
</gene>
<name>A0A7W8JU71_9DEIO</name>
<sequence>MDFAKQVELAGFPAGVAVTVREMPGGLLFRAARAGEEPPQRGLELLLTQDAVRMYGEGPTVALALERLKKVSEAGLPAVQADGTYQRAVFVGD</sequence>
<dbReference type="Proteomes" id="UP000552709">
    <property type="component" value="Unassembled WGS sequence"/>
</dbReference>
<evidence type="ECO:0000313" key="2">
    <source>
        <dbReference type="Proteomes" id="UP000552709"/>
    </source>
</evidence>
<reference evidence="1 2" key="1">
    <citation type="submission" date="2020-08" db="EMBL/GenBank/DDBJ databases">
        <title>Genomic Encyclopedia of Type Strains, Phase IV (KMG-IV): sequencing the most valuable type-strain genomes for metagenomic binning, comparative biology and taxonomic classification.</title>
        <authorList>
            <person name="Goeker M."/>
        </authorList>
    </citation>
    <scope>NUCLEOTIDE SEQUENCE [LARGE SCALE GENOMIC DNA]</scope>
    <source>
        <strain evidence="1 2">DSM 27939</strain>
    </source>
</reference>
<dbReference type="RefSeq" id="WP_184132051.1">
    <property type="nucleotide sequence ID" value="NZ_JACHFL010000005.1"/>
</dbReference>